<accession>A0A2Z7BCC9</accession>
<evidence type="ECO:0000313" key="2">
    <source>
        <dbReference type="Proteomes" id="UP000250235"/>
    </source>
</evidence>
<proteinExistence type="predicted"/>
<dbReference type="PANTHER" id="PTHR15852">
    <property type="entry name" value="PLASTID TRANSCRIPTIONALLY ACTIVE PROTEIN"/>
    <property type="match status" value="1"/>
</dbReference>
<dbReference type="OrthoDB" id="2016860at2759"/>
<dbReference type="Proteomes" id="UP000250235">
    <property type="component" value="Unassembled WGS sequence"/>
</dbReference>
<keyword evidence="2" id="KW-1185">Reference proteome</keyword>
<dbReference type="PANTHER" id="PTHR15852:SF75">
    <property type="entry name" value="ZINC-FINGER DOMAIN-CONTAINING PROTEIN"/>
    <property type="match status" value="1"/>
</dbReference>
<protein>
    <submittedName>
        <fullName evidence="1">Uncharacterized protein</fullName>
    </submittedName>
</protein>
<dbReference type="EMBL" id="KV009368">
    <property type="protein sequence ID" value="KZV29454.1"/>
    <property type="molecule type" value="Genomic_DNA"/>
</dbReference>
<sequence>MAVASSHSIANLKLNFPSSNKPSPLDSKDHLKLRPAGRIRVQPQKVDFGITMCESCNGIGWLLCEFCKGQKINVKTLESNRIYRRCPACKSIGSVLCSRCKVFKCVTFPDQNDGESLAF</sequence>
<gene>
    <name evidence="1" type="ORF">F511_03739</name>
</gene>
<name>A0A2Z7BCC9_9LAMI</name>
<organism evidence="1 2">
    <name type="scientific">Dorcoceras hygrometricum</name>
    <dbReference type="NCBI Taxonomy" id="472368"/>
    <lineage>
        <taxon>Eukaryota</taxon>
        <taxon>Viridiplantae</taxon>
        <taxon>Streptophyta</taxon>
        <taxon>Embryophyta</taxon>
        <taxon>Tracheophyta</taxon>
        <taxon>Spermatophyta</taxon>
        <taxon>Magnoliopsida</taxon>
        <taxon>eudicotyledons</taxon>
        <taxon>Gunneridae</taxon>
        <taxon>Pentapetalae</taxon>
        <taxon>asterids</taxon>
        <taxon>lamiids</taxon>
        <taxon>Lamiales</taxon>
        <taxon>Gesneriaceae</taxon>
        <taxon>Didymocarpoideae</taxon>
        <taxon>Trichosporeae</taxon>
        <taxon>Loxocarpinae</taxon>
        <taxon>Dorcoceras</taxon>
    </lineage>
</organism>
<evidence type="ECO:0000313" key="1">
    <source>
        <dbReference type="EMBL" id="KZV29454.1"/>
    </source>
</evidence>
<dbReference type="SUPFAM" id="SSF57938">
    <property type="entry name" value="DnaJ/Hsp40 cysteine-rich domain"/>
    <property type="match status" value="1"/>
</dbReference>
<dbReference type="AlphaFoldDB" id="A0A2Z7BCC9"/>
<dbReference type="InterPro" id="IPR036410">
    <property type="entry name" value="HSP_DnaJ_Cys-rich_dom_sf"/>
</dbReference>
<reference evidence="1 2" key="1">
    <citation type="journal article" date="2015" name="Proc. Natl. Acad. Sci. U.S.A.">
        <title>The resurrection genome of Boea hygrometrica: A blueprint for survival of dehydration.</title>
        <authorList>
            <person name="Xiao L."/>
            <person name="Yang G."/>
            <person name="Zhang L."/>
            <person name="Yang X."/>
            <person name="Zhao S."/>
            <person name="Ji Z."/>
            <person name="Zhou Q."/>
            <person name="Hu M."/>
            <person name="Wang Y."/>
            <person name="Chen M."/>
            <person name="Xu Y."/>
            <person name="Jin H."/>
            <person name="Xiao X."/>
            <person name="Hu G."/>
            <person name="Bao F."/>
            <person name="Hu Y."/>
            <person name="Wan P."/>
            <person name="Li L."/>
            <person name="Deng X."/>
            <person name="Kuang T."/>
            <person name="Xiang C."/>
            <person name="Zhu J.K."/>
            <person name="Oliver M.J."/>
            <person name="He Y."/>
        </authorList>
    </citation>
    <scope>NUCLEOTIDE SEQUENCE [LARGE SCALE GENOMIC DNA]</scope>
    <source>
        <strain evidence="2">cv. XS01</strain>
    </source>
</reference>